<accession>A0A6J5WHF0</accession>
<dbReference type="Proteomes" id="UP000507245">
    <property type="component" value="Unassembled WGS sequence"/>
</dbReference>
<organism evidence="1 2">
    <name type="scientific">Prunus armeniaca</name>
    <name type="common">Apricot</name>
    <name type="synonym">Armeniaca vulgaris</name>
    <dbReference type="NCBI Taxonomy" id="36596"/>
    <lineage>
        <taxon>Eukaryota</taxon>
        <taxon>Viridiplantae</taxon>
        <taxon>Streptophyta</taxon>
        <taxon>Embryophyta</taxon>
        <taxon>Tracheophyta</taxon>
        <taxon>Spermatophyta</taxon>
        <taxon>Magnoliopsida</taxon>
        <taxon>eudicotyledons</taxon>
        <taxon>Gunneridae</taxon>
        <taxon>Pentapetalae</taxon>
        <taxon>rosids</taxon>
        <taxon>fabids</taxon>
        <taxon>Rosales</taxon>
        <taxon>Rosaceae</taxon>
        <taxon>Amygdaloideae</taxon>
        <taxon>Amygdaleae</taxon>
        <taxon>Prunus</taxon>
    </lineage>
</organism>
<evidence type="ECO:0000313" key="2">
    <source>
        <dbReference type="Proteomes" id="UP000507245"/>
    </source>
</evidence>
<reference evidence="2" key="1">
    <citation type="journal article" date="2020" name="Genome Biol.">
        <title>Gamete binning: chromosome-level and haplotype-resolved genome assembly enabled by high-throughput single-cell sequencing of gamete genomes.</title>
        <authorList>
            <person name="Campoy J.A."/>
            <person name="Sun H."/>
            <person name="Goel M."/>
            <person name="Jiao W.-B."/>
            <person name="Folz-Donahue K."/>
            <person name="Wang N."/>
            <person name="Rubio M."/>
            <person name="Liu C."/>
            <person name="Kukat C."/>
            <person name="Ruiz D."/>
            <person name="Huettel B."/>
            <person name="Schneeberger K."/>
        </authorList>
    </citation>
    <scope>NUCLEOTIDE SEQUENCE [LARGE SCALE GENOMIC DNA]</scope>
    <source>
        <strain evidence="2">cv. Rojo Pasion</strain>
    </source>
</reference>
<dbReference type="EMBL" id="CAEKKB010000002">
    <property type="protein sequence ID" value="CAB4301110.1"/>
    <property type="molecule type" value="Genomic_DNA"/>
</dbReference>
<name>A0A6J5WHF0_PRUAR</name>
<evidence type="ECO:0000313" key="1">
    <source>
        <dbReference type="EMBL" id="CAB4301110.1"/>
    </source>
</evidence>
<sequence>MKSEEKGKIERNTKGIVLGVYAEKILYPPSLHLQNHLIHLCYFFIVRPPMEVGSGGDTVGGEVGGFVATTTTINKGDDDDAVQTTKKA</sequence>
<keyword evidence="2" id="KW-1185">Reference proteome</keyword>
<gene>
    <name evidence="1" type="ORF">ORAREDHAP_LOCUS16513</name>
</gene>
<proteinExistence type="predicted"/>
<dbReference type="AlphaFoldDB" id="A0A6J5WHF0"/>
<protein>
    <submittedName>
        <fullName evidence="1">Uncharacterized protein</fullName>
    </submittedName>
</protein>